<dbReference type="EMBL" id="MT141552">
    <property type="protein sequence ID" value="QJA66272.1"/>
    <property type="molecule type" value="Genomic_DNA"/>
</dbReference>
<evidence type="ECO:0000313" key="4">
    <source>
        <dbReference type="EMBL" id="QJA66272.1"/>
    </source>
</evidence>
<dbReference type="GO" id="GO:0016779">
    <property type="term" value="F:nucleotidyltransferase activity"/>
    <property type="evidence" value="ECO:0007669"/>
    <property type="project" value="UniProtKB-KW"/>
</dbReference>
<protein>
    <recommendedName>
        <fullName evidence="3">MobA-like NTP transferase domain-containing protein</fullName>
    </recommendedName>
</protein>
<evidence type="ECO:0000259" key="3">
    <source>
        <dbReference type="Pfam" id="PF12804"/>
    </source>
</evidence>
<dbReference type="PANTHER" id="PTHR43584:SF8">
    <property type="entry name" value="N-ACETYLMURAMATE ALPHA-1-PHOSPHATE URIDYLYLTRANSFERASE"/>
    <property type="match status" value="1"/>
</dbReference>
<accession>A0A6M3JB20</accession>
<dbReference type="InterPro" id="IPR025877">
    <property type="entry name" value="MobA-like_NTP_Trfase"/>
</dbReference>
<reference evidence="4" key="1">
    <citation type="submission" date="2020-03" db="EMBL/GenBank/DDBJ databases">
        <title>The deep terrestrial virosphere.</title>
        <authorList>
            <person name="Holmfeldt K."/>
            <person name="Nilsson E."/>
            <person name="Simone D."/>
            <person name="Lopez-Fernandez M."/>
            <person name="Wu X."/>
            <person name="de Brujin I."/>
            <person name="Lundin D."/>
            <person name="Andersson A."/>
            <person name="Bertilsson S."/>
            <person name="Dopson M."/>
        </authorList>
    </citation>
    <scope>NUCLEOTIDE SEQUENCE</scope>
    <source>
        <strain evidence="4">MM415B00358</strain>
    </source>
</reference>
<proteinExistence type="predicted"/>
<dbReference type="Pfam" id="PF12804">
    <property type="entry name" value="NTP_transf_3"/>
    <property type="match status" value="1"/>
</dbReference>
<dbReference type="InterPro" id="IPR050065">
    <property type="entry name" value="GlmU-like"/>
</dbReference>
<keyword evidence="2" id="KW-0548">Nucleotidyltransferase</keyword>
<name>A0A6M3JB20_9ZZZZ</name>
<sequence>MYKFCVLTAGEGKRNAYAKGTNKSLLKLGGVPIIDRILAKVPRGVRVLIVVGHNAHLVEAAVKNVTFVRVEKYRGMWSGPGYSLLQCAPLLQCPFIFTACDTIVLEDYPEPDRNWVGVSTVEDTEPYLTVTTAKGLVTKVYDKIKNAPSHMSSIGVMGIRDYREFWEGLSNPHLVNGEHQTTDGLNALIAKGLHYKYFTWFDTGTTGGYENADRYFSRNLS</sequence>
<dbReference type="PANTHER" id="PTHR43584">
    <property type="entry name" value="NUCLEOTIDYL TRANSFERASE"/>
    <property type="match status" value="1"/>
</dbReference>
<evidence type="ECO:0000256" key="1">
    <source>
        <dbReference type="ARBA" id="ARBA00022679"/>
    </source>
</evidence>
<feature type="domain" description="MobA-like NTP transferase" evidence="3">
    <location>
        <begin position="5"/>
        <end position="105"/>
    </location>
</feature>
<evidence type="ECO:0000256" key="2">
    <source>
        <dbReference type="ARBA" id="ARBA00022695"/>
    </source>
</evidence>
<dbReference type="Gene3D" id="3.90.550.10">
    <property type="entry name" value="Spore Coat Polysaccharide Biosynthesis Protein SpsA, Chain A"/>
    <property type="match status" value="1"/>
</dbReference>
<dbReference type="AlphaFoldDB" id="A0A6M3JB20"/>
<dbReference type="InterPro" id="IPR029044">
    <property type="entry name" value="Nucleotide-diphossugar_trans"/>
</dbReference>
<keyword evidence="1" id="KW-0808">Transferase</keyword>
<organism evidence="4">
    <name type="scientific">viral metagenome</name>
    <dbReference type="NCBI Taxonomy" id="1070528"/>
    <lineage>
        <taxon>unclassified sequences</taxon>
        <taxon>metagenomes</taxon>
        <taxon>organismal metagenomes</taxon>
    </lineage>
</organism>
<gene>
    <name evidence="4" type="ORF">MM415B00358_0034</name>
</gene>
<dbReference type="SUPFAM" id="SSF53448">
    <property type="entry name" value="Nucleotide-diphospho-sugar transferases"/>
    <property type="match status" value="1"/>
</dbReference>